<dbReference type="GeneID" id="39985651"/>
<dbReference type="InterPro" id="IPR032675">
    <property type="entry name" value="LRR_dom_sf"/>
</dbReference>
<dbReference type="GO" id="GO:0048471">
    <property type="term" value="C:perinuclear region of cytoplasm"/>
    <property type="evidence" value="ECO:0007669"/>
    <property type="project" value="TreeGrafter"/>
</dbReference>
<dbReference type="GO" id="GO:0031267">
    <property type="term" value="F:small GTPase binding"/>
    <property type="evidence" value="ECO:0007669"/>
    <property type="project" value="TreeGrafter"/>
</dbReference>
<dbReference type="GO" id="GO:0005096">
    <property type="term" value="F:GTPase activator activity"/>
    <property type="evidence" value="ECO:0007669"/>
    <property type="project" value="UniProtKB-KW"/>
</dbReference>
<feature type="compositionally biased region" description="Basic and acidic residues" evidence="4">
    <location>
        <begin position="394"/>
        <end position="410"/>
    </location>
</feature>
<dbReference type="Gene3D" id="3.80.10.10">
    <property type="entry name" value="Ribonuclease Inhibitor"/>
    <property type="match status" value="1"/>
</dbReference>
<evidence type="ECO:0000256" key="4">
    <source>
        <dbReference type="SAM" id="MobiDB-lite"/>
    </source>
</evidence>
<protein>
    <recommendedName>
        <fullName evidence="7">Calpain-like cysteine peptidase</fullName>
    </recommendedName>
</protein>
<sequence>MTTMQKVDATLERFDRKSPRAAYAQVCEEMGVHRQKSIAALLSDAPRDWDKHRVFDCRSCVLGPKGAMAIVPLLLCSRSLRRVCMRGCGVTDEFVAQLAETLQDHQCIRSVDVGDNPLVTIYSADPVIKLLRANKNIVRFALDGTHIGTNVANLISDLCDANHDEVANYYADDFFRMKNIFNYLDGDGSGWVLLRSLVLNAPYPVLQEQLIERIALRRPRKRSDGTISVNTFLELVYFNYKTEVEVAKRAKEVDTEYNNIVINWKRLLEVMDSTKEEEQKKLAEAQKNAEINKKDHDDDDDDDDEFGSSDDDLSSVGATLPPNIEILPPTNLHRLRIRTHELHPSEAREIIAAALKFQLDADARSLAEESTSPSNNNNTNNNNNNNNDDENDNEIEKENENDELDPKEMDATTAPHAQEQQAQEEKQEQGGFRKVRLSIPCLRRAYRSVTQPQPLPNRYRFLREHEEDYIPPIMRAGSRLISISKLSFLDSFRSSGGMSATSVTSEGVDYDGDETRVRWWALPPAMVRLVTKFFNKQAAKLPKKRQSTLAISPRTQRDNAMQKSAIPVTAFLAAEFVTDLETLRPRLLADKFLQYSIPIDVSTITLQEIVNCLNEFYTEISVEKVFTVSQIRKMPTPTNTAAAAAGGGTTTAGSVTTEPRPTLDVDSSVFGGEM</sequence>
<feature type="compositionally biased region" description="Acidic residues" evidence="4">
    <location>
        <begin position="297"/>
        <end position="313"/>
    </location>
</feature>
<evidence type="ECO:0000313" key="6">
    <source>
        <dbReference type="Proteomes" id="UP000192257"/>
    </source>
</evidence>
<keyword evidence="2" id="KW-0433">Leucine-rich repeat</keyword>
<dbReference type="AlphaFoldDB" id="A0A1X0NW77"/>
<name>A0A1X0NW77_9TRYP</name>
<evidence type="ECO:0000313" key="5">
    <source>
        <dbReference type="EMBL" id="ORC88788.1"/>
    </source>
</evidence>
<dbReference type="OrthoDB" id="120976at2759"/>
<feature type="region of interest" description="Disordered" evidence="4">
    <location>
        <begin position="365"/>
        <end position="432"/>
    </location>
</feature>
<keyword evidence="3" id="KW-0677">Repeat</keyword>
<gene>
    <name evidence="5" type="ORF">TM35_000152190</name>
</gene>
<feature type="region of interest" description="Disordered" evidence="4">
    <location>
        <begin position="638"/>
        <end position="674"/>
    </location>
</feature>
<reference evidence="5 6" key="1">
    <citation type="submission" date="2017-03" db="EMBL/GenBank/DDBJ databases">
        <title>An alternative strategy for trypanosome survival in the mammalian bloodstream revealed through genome and transcriptome analysis of the ubiquitous bovine parasite Trypanosoma (Megatrypanum) theileri.</title>
        <authorList>
            <person name="Kelly S."/>
            <person name="Ivens A."/>
            <person name="Mott A."/>
            <person name="O'Neill E."/>
            <person name="Emms D."/>
            <person name="Macleod O."/>
            <person name="Voorheis P."/>
            <person name="Matthews J."/>
            <person name="Matthews K."/>
            <person name="Carrington M."/>
        </authorList>
    </citation>
    <scope>NUCLEOTIDE SEQUENCE [LARGE SCALE GENOMIC DNA]</scope>
    <source>
        <strain evidence="5">Edinburgh</strain>
    </source>
</reference>
<evidence type="ECO:0000256" key="1">
    <source>
        <dbReference type="ARBA" id="ARBA00022468"/>
    </source>
</evidence>
<feature type="region of interest" description="Disordered" evidence="4">
    <location>
        <begin position="279"/>
        <end position="327"/>
    </location>
</feature>
<dbReference type="SUPFAM" id="SSF52047">
    <property type="entry name" value="RNI-like"/>
    <property type="match status" value="1"/>
</dbReference>
<dbReference type="EMBL" id="NBCO01000015">
    <property type="protein sequence ID" value="ORC88788.1"/>
    <property type="molecule type" value="Genomic_DNA"/>
</dbReference>
<evidence type="ECO:0000256" key="3">
    <source>
        <dbReference type="ARBA" id="ARBA00022737"/>
    </source>
</evidence>
<dbReference type="RefSeq" id="XP_028882854.1">
    <property type="nucleotide sequence ID" value="XM_029025871.1"/>
</dbReference>
<dbReference type="VEuPathDB" id="TriTrypDB:TM35_000152190"/>
<organism evidence="5 6">
    <name type="scientific">Trypanosoma theileri</name>
    <dbReference type="NCBI Taxonomy" id="67003"/>
    <lineage>
        <taxon>Eukaryota</taxon>
        <taxon>Discoba</taxon>
        <taxon>Euglenozoa</taxon>
        <taxon>Kinetoplastea</taxon>
        <taxon>Metakinetoplastina</taxon>
        <taxon>Trypanosomatida</taxon>
        <taxon>Trypanosomatidae</taxon>
        <taxon>Trypanosoma</taxon>
    </lineage>
</organism>
<dbReference type="GO" id="GO:0006913">
    <property type="term" value="P:nucleocytoplasmic transport"/>
    <property type="evidence" value="ECO:0007669"/>
    <property type="project" value="TreeGrafter"/>
</dbReference>
<evidence type="ECO:0008006" key="7">
    <source>
        <dbReference type="Google" id="ProtNLM"/>
    </source>
</evidence>
<dbReference type="GO" id="GO:0005829">
    <property type="term" value="C:cytosol"/>
    <property type="evidence" value="ECO:0007669"/>
    <property type="project" value="TreeGrafter"/>
</dbReference>
<comment type="caution">
    <text evidence="5">The sequence shown here is derived from an EMBL/GenBank/DDBJ whole genome shotgun (WGS) entry which is preliminary data.</text>
</comment>
<proteinExistence type="predicted"/>
<accession>A0A1X0NW77</accession>
<keyword evidence="1" id="KW-0343">GTPase activation</keyword>
<dbReference type="PANTHER" id="PTHR24113:SF12">
    <property type="entry name" value="RAN GTPASE-ACTIVATING PROTEIN 1"/>
    <property type="match status" value="1"/>
</dbReference>
<dbReference type="InterPro" id="IPR027038">
    <property type="entry name" value="RanGap"/>
</dbReference>
<dbReference type="GO" id="GO:0005634">
    <property type="term" value="C:nucleus"/>
    <property type="evidence" value="ECO:0007669"/>
    <property type="project" value="TreeGrafter"/>
</dbReference>
<dbReference type="PANTHER" id="PTHR24113">
    <property type="entry name" value="RAN GTPASE-ACTIVATING PROTEIN 1"/>
    <property type="match status" value="1"/>
</dbReference>
<keyword evidence="6" id="KW-1185">Reference proteome</keyword>
<feature type="compositionally biased region" description="Low complexity" evidence="4">
    <location>
        <begin position="375"/>
        <end position="386"/>
    </location>
</feature>
<evidence type="ECO:0000256" key="2">
    <source>
        <dbReference type="ARBA" id="ARBA00022614"/>
    </source>
</evidence>
<dbReference type="Proteomes" id="UP000192257">
    <property type="component" value="Unassembled WGS sequence"/>
</dbReference>